<keyword evidence="6" id="KW-1185">Reference proteome</keyword>
<sequence length="310" mass="34186">MGSNSNEIFAQDDKFWDNYLKGRPRVPDSFFTRIFDYHQANGGAFGTIHDVGAGNGVYALRLRSRFSHVLVSDVVPENVDLARQRLRGTQGFSFRVAALEDSANIAPGSVDMVFAANVMHFPDPQAGAMAAVARQLRPGGTFCAAVFGPARFRDAALQDLWARISEQGGRQLLLKAADDAARAKTIGVMARTQGVYNVAPLDPSLFRAGAKRIHLNMREGGVQGMLPPEEAHRNTEPDYAGPDDVEVHETDEGWDFEADLAGVKEHFNSFPFISQFPDAFKDLYEELEVMAERAPFQGYYPVKIILGTRC</sequence>
<evidence type="ECO:0000256" key="1">
    <source>
        <dbReference type="ARBA" id="ARBA00008361"/>
    </source>
</evidence>
<dbReference type="CDD" id="cd02440">
    <property type="entry name" value="AdoMet_MTases"/>
    <property type="match status" value="1"/>
</dbReference>
<dbReference type="Gene3D" id="3.40.50.150">
    <property type="entry name" value="Vaccinia Virus protein VP39"/>
    <property type="match status" value="1"/>
</dbReference>
<dbReference type="RefSeq" id="XP_062654796.1">
    <property type="nucleotide sequence ID" value="XM_062801395.1"/>
</dbReference>
<dbReference type="GO" id="GO:0008757">
    <property type="term" value="F:S-adenosylmethionine-dependent methyltransferase activity"/>
    <property type="evidence" value="ECO:0007669"/>
    <property type="project" value="InterPro"/>
</dbReference>
<evidence type="ECO:0000256" key="2">
    <source>
        <dbReference type="ARBA" id="ARBA00022603"/>
    </source>
</evidence>
<keyword evidence="2 5" id="KW-0489">Methyltransferase</keyword>
<comment type="similarity">
    <text evidence="1">Belongs to the methyltransferase superfamily.</text>
</comment>
<dbReference type="InterPro" id="IPR051052">
    <property type="entry name" value="Diverse_substrate_MTase"/>
</dbReference>
<evidence type="ECO:0000313" key="5">
    <source>
        <dbReference type="EMBL" id="KAK3291282.1"/>
    </source>
</evidence>
<dbReference type="EMBL" id="JAUEPN010000010">
    <property type="protein sequence ID" value="KAK3291282.1"/>
    <property type="molecule type" value="Genomic_DNA"/>
</dbReference>
<reference evidence="5" key="1">
    <citation type="journal article" date="2023" name="Mol. Phylogenet. Evol.">
        <title>Genome-scale phylogeny and comparative genomics of the fungal order Sordariales.</title>
        <authorList>
            <person name="Hensen N."/>
            <person name="Bonometti L."/>
            <person name="Westerberg I."/>
            <person name="Brannstrom I.O."/>
            <person name="Guillou S."/>
            <person name="Cros-Aarteil S."/>
            <person name="Calhoun S."/>
            <person name="Haridas S."/>
            <person name="Kuo A."/>
            <person name="Mondo S."/>
            <person name="Pangilinan J."/>
            <person name="Riley R."/>
            <person name="LaButti K."/>
            <person name="Andreopoulos B."/>
            <person name="Lipzen A."/>
            <person name="Chen C."/>
            <person name="Yan M."/>
            <person name="Daum C."/>
            <person name="Ng V."/>
            <person name="Clum A."/>
            <person name="Steindorff A."/>
            <person name="Ohm R.A."/>
            <person name="Martin F."/>
            <person name="Silar P."/>
            <person name="Natvig D.O."/>
            <person name="Lalanne C."/>
            <person name="Gautier V."/>
            <person name="Ament-Velasquez S.L."/>
            <person name="Kruys A."/>
            <person name="Hutchinson M.I."/>
            <person name="Powell A.J."/>
            <person name="Barry K."/>
            <person name="Miller A.N."/>
            <person name="Grigoriev I.V."/>
            <person name="Debuchy R."/>
            <person name="Gladieux P."/>
            <person name="Hiltunen Thoren M."/>
            <person name="Johannesson H."/>
        </authorList>
    </citation>
    <scope>NUCLEOTIDE SEQUENCE</scope>
    <source>
        <strain evidence="5">CBS 168.71</strain>
    </source>
</reference>
<evidence type="ECO:0000256" key="3">
    <source>
        <dbReference type="ARBA" id="ARBA00022679"/>
    </source>
</evidence>
<dbReference type="InterPro" id="IPR013216">
    <property type="entry name" value="Methyltransf_11"/>
</dbReference>
<dbReference type="GO" id="GO:0032259">
    <property type="term" value="P:methylation"/>
    <property type="evidence" value="ECO:0007669"/>
    <property type="project" value="UniProtKB-KW"/>
</dbReference>
<evidence type="ECO:0000313" key="6">
    <source>
        <dbReference type="Proteomes" id="UP001278766"/>
    </source>
</evidence>
<keyword evidence="3" id="KW-0808">Transferase</keyword>
<dbReference type="PANTHER" id="PTHR44942:SF4">
    <property type="entry name" value="METHYLTRANSFERASE TYPE 11 DOMAIN-CONTAINING PROTEIN"/>
    <property type="match status" value="1"/>
</dbReference>
<evidence type="ECO:0000259" key="4">
    <source>
        <dbReference type="Pfam" id="PF08241"/>
    </source>
</evidence>
<name>A0AAE0H7G8_9PEZI</name>
<comment type="caution">
    <text evidence="5">The sequence shown here is derived from an EMBL/GenBank/DDBJ whole genome shotgun (WGS) entry which is preliminary data.</text>
</comment>
<accession>A0AAE0H7G8</accession>
<dbReference type="InterPro" id="IPR029063">
    <property type="entry name" value="SAM-dependent_MTases_sf"/>
</dbReference>
<proteinExistence type="inferred from homology"/>
<dbReference type="GeneID" id="87838343"/>
<dbReference type="Proteomes" id="UP001278766">
    <property type="component" value="Unassembled WGS sequence"/>
</dbReference>
<dbReference type="AlphaFoldDB" id="A0AAE0H7G8"/>
<dbReference type="Pfam" id="PF08241">
    <property type="entry name" value="Methyltransf_11"/>
    <property type="match status" value="1"/>
</dbReference>
<feature type="domain" description="Methyltransferase type 11" evidence="4">
    <location>
        <begin position="50"/>
        <end position="143"/>
    </location>
</feature>
<dbReference type="SUPFAM" id="SSF53335">
    <property type="entry name" value="S-adenosyl-L-methionine-dependent methyltransferases"/>
    <property type="match status" value="1"/>
</dbReference>
<dbReference type="PANTHER" id="PTHR44942">
    <property type="entry name" value="METHYLTRANSF_11 DOMAIN-CONTAINING PROTEIN"/>
    <property type="match status" value="1"/>
</dbReference>
<protein>
    <submittedName>
        <fullName evidence="5">S-adenosyl-L-methionine-dependent methyltransferase</fullName>
    </submittedName>
</protein>
<organism evidence="5 6">
    <name type="scientific">Chaetomium fimeti</name>
    <dbReference type="NCBI Taxonomy" id="1854472"/>
    <lineage>
        <taxon>Eukaryota</taxon>
        <taxon>Fungi</taxon>
        <taxon>Dikarya</taxon>
        <taxon>Ascomycota</taxon>
        <taxon>Pezizomycotina</taxon>
        <taxon>Sordariomycetes</taxon>
        <taxon>Sordariomycetidae</taxon>
        <taxon>Sordariales</taxon>
        <taxon>Chaetomiaceae</taxon>
        <taxon>Chaetomium</taxon>
    </lineage>
</organism>
<reference evidence="5" key="2">
    <citation type="submission" date="2023-06" db="EMBL/GenBank/DDBJ databases">
        <authorList>
            <consortium name="Lawrence Berkeley National Laboratory"/>
            <person name="Haridas S."/>
            <person name="Hensen N."/>
            <person name="Bonometti L."/>
            <person name="Westerberg I."/>
            <person name="Brannstrom I.O."/>
            <person name="Guillou S."/>
            <person name="Cros-Aarteil S."/>
            <person name="Calhoun S."/>
            <person name="Kuo A."/>
            <person name="Mondo S."/>
            <person name="Pangilinan J."/>
            <person name="Riley R."/>
            <person name="Labutti K."/>
            <person name="Andreopoulos B."/>
            <person name="Lipzen A."/>
            <person name="Chen C."/>
            <person name="Yanf M."/>
            <person name="Daum C."/>
            <person name="Ng V."/>
            <person name="Clum A."/>
            <person name="Steindorff A."/>
            <person name="Ohm R."/>
            <person name="Martin F."/>
            <person name="Silar P."/>
            <person name="Natvig D."/>
            <person name="Lalanne C."/>
            <person name="Gautier V."/>
            <person name="Ament-Velasquez S.L."/>
            <person name="Kruys A."/>
            <person name="Hutchinson M.I."/>
            <person name="Powell A.J."/>
            <person name="Barry K."/>
            <person name="Miller A.N."/>
            <person name="Grigoriev I.V."/>
            <person name="Debuchy R."/>
            <person name="Gladieux P."/>
            <person name="Thoren M.H."/>
            <person name="Johannesson H."/>
        </authorList>
    </citation>
    <scope>NUCLEOTIDE SEQUENCE</scope>
    <source>
        <strain evidence="5">CBS 168.71</strain>
    </source>
</reference>
<gene>
    <name evidence="5" type="ORF">B0H64DRAFT_349274</name>
</gene>